<dbReference type="PANTHER" id="PTHR30146">
    <property type="entry name" value="LACI-RELATED TRANSCRIPTIONAL REPRESSOR"/>
    <property type="match status" value="1"/>
</dbReference>
<dbReference type="PANTHER" id="PTHR30146:SF148">
    <property type="entry name" value="HTH-TYPE TRANSCRIPTIONAL REPRESSOR PURR-RELATED"/>
    <property type="match status" value="1"/>
</dbReference>
<evidence type="ECO:0000256" key="3">
    <source>
        <dbReference type="ARBA" id="ARBA00023125"/>
    </source>
</evidence>
<dbReference type="InterPro" id="IPR010982">
    <property type="entry name" value="Lambda_DNA-bd_dom_sf"/>
</dbReference>
<dbReference type="SUPFAM" id="SSF53822">
    <property type="entry name" value="Periplasmic binding protein-like I"/>
    <property type="match status" value="1"/>
</dbReference>
<dbReference type="AlphaFoldDB" id="A0A4R2KSW7"/>
<dbReference type="Pfam" id="PF00532">
    <property type="entry name" value="Peripla_BP_1"/>
    <property type="match status" value="1"/>
</dbReference>
<dbReference type="InterPro" id="IPR001761">
    <property type="entry name" value="Peripla_BP/Lac1_sug-bd_dom"/>
</dbReference>
<dbReference type="CDD" id="cd01392">
    <property type="entry name" value="HTH_LacI"/>
    <property type="match status" value="1"/>
</dbReference>
<evidence type="ECO:0000313" key="6">
    <source>
        <dbReference type="EMBL" id="TCO77471.1"/>
    </source>
</evidence>
<evidence type="ECO:0000256" key="1">
    <source>
        <dbReference type="ARBA" id="ARBA00022491"/>
    </source>
</evidence>
<dbReference type="Proteomes" id="UP000294919">
    <property type="component" value="Unassembled WGS sequence"/>
</dbReference>
<dbReference type="InterPro" id="IPR000843">
    <property type="entry name" value="HTH_LacI"/>
</dbReference>
<sequence length="335" mass="38133">MKVTIKDIAKFAGVSTATVSKVINHKDENISQPTREKILNIMKEYNYIPNTAARSLVTKKTKTIGLVIPDIRNPFFHELARGAEDKANEEGYNIIFCNTDDRIEKEEKYVSMLIEKMVDGIIFTAASKRMNEFEHLRNNRVPIILVDRDIDLKDIKGKITVDNCLGAYEGVKHLLSCGYKNIIFLSGPLSTHPSIERLKGYKRALEEFHIPYKEENIFEGTYQSGWGYETVKMLLKKHIDFDALFCGNDLIAIEAVKALKEAGIKVPKEVGIVGFDDIYMATLVDPELTTIRQPSYEIGYSAVEMLINILEKKVKTKEKVVLNTELIIRKSTMHR</sequence>
<gene>
    <name evidence="6" type="ORF">EV214_106116</name>
</gene>
<evidence type="ECO:0000313" key="7">
    <source>
        <dbReference type="Proteomes" id="UP000294919"/>
    </source>
</evidence>
<dbReference type="GO" id="GO:0000976">
    <property type="term" value="F:transcription cis-regulatory region binding"/>
    <property type="evidence" value="ECO:0007669"/>
    <property type="project" value="TreeGrafter"/>
</dbReference>
<keyword evidence="4" id="KW-0804">Transcription</keyword>
<dbReference type="SUPFAM" id="SSF47413">
    <property type="entry name" value="lambda repressor-like DNA-binding domains"/>
    <property type="match status" value="1"/>
</dbReference>
<protein>
    <submittedName>
        <fullName evidence="6">LacI family transcriptional regulator</fullName>
    </submittedName>
</protein>
<evidence type="ECO:0000256" key="4">
    <source>
        <dbReference type="ARBA" id="ARBA00023163"/>
    </source>
</evidence>
<keyword evidence="7" id="KW-1185">Reference proteome</keyword>
<evidence type="ECO:0000256" key="2">
    <source>
        <dbReference type="ARBA" id="ARBA00023015"/>
    </source>
</evidence>
<keyword evidence="1" id="KW-0678">Repressor</keyword>
<dbReference type="Pfam" id="PF00356">
    <property type="entry name" value="LacI"/>
    <property type="match status" value="1"/>
</dbReference>
<proteinExistence type="predicted"/>
<comment type="caution">
    <text evidence="6">The sequence shown here is derived from an EMBL/GenBank/DDBJ whole genome shotgun (WGS) entry which is preliminary data.</text>
</comment>
<dbReference type="RefSeq" id="WP_132244017.1">
    <property type="nucleotide sequence ID" value="NZ_SLWV01000006.1"/>
</dbReference>
<dbReference type="SMART" id="SM00354">
    <property type="entry name" value="HTH_LACI"/>
    <property type="match status" value="1"/>
</dbReference>
<organism evidence="6 7">
    <name type="scientific">Marinisporobacter balticus</name>
    <dbReference type="NCBI Taxonomy" id="2018667"/>
    <lineage>
        <taxon>Bacteria</taxon>
        <taxon>Bacillati</taxon>
        <taxon>Bacillota</taxon>
        <taxon>Clostridia</taxon>
        <taxon>Peptostreptococcales</taxon>
        <taxon>Thermotaleaceae</taxon>
        <taxon>Marinisporobacter</taxon>
    </lineage>
</organism>
<reference evidence="6 7" key="1">
    <citation type="submission" date="2019-03" db="EMBL/GenBank/DDBJ databases">
        <title>Genomic Encyclopedia of Type Strains, Phase IV (KMG-IV): sequencing the most valuable type-strain genomes for metagenomic binning, comparative biology and taxonomic classification.</title>
        <authorList>
            <person name="Goeker M."/>
        </authorList>
    </citation>
    <scope>NUCLEOTIDE SEQUENCE [LARGE SCALE GENOMIC DNA]</scope>
    <source>
        <strain evidence="6 7">DSM 102940</strain>
    </source>
</reference>
<dbReference type="PROSITE" id="PS50932">
    <property type="entry name" value="HTH_LACI_2"/>
    <property type="match status" value="1"/>
</dbReference>
<accession>A0A4R2KSW7</accession>
<dbReference type="PRINTS" id="PR00036">
    <property type="entry name" value="HTHLACI"/>
</dbReference>
<evidence type="ECO:0000259" key="5">
    <source>
        <dbReference type="PROSITE" id="PS50932"/>
    </source>
</evidence>
<dbReference type="CDD" id="cd06267">
    <property type="entry name" value="PBP1_LacI_sugar_binding-like"/>
    <property type="match status" value="1"/>
</dbReference>
<dbReference type="GO" id="GO:0003700">
    <property type="term" value="F:DNA-binding transcription factor activity"/>
    <property type="evidence" value="ECO:0007669"/>
    <property type="project" value="TreeGrafter"/>
</dbReference>
<dbReference type="Gene3D" id="3.40.50.2300">
    <property type="match status" value="2"/>
</dbReference>
<dbReference type="Gene3D" id="1.10.260.40">
    <property type="entry name" value="lambda repressor-like DNA-binding domains"/>
    <property type="match status" value="1"/>
</dbReference>
<dbReference type="InterPro" id="IPR028082">
    <property type="entry name" value="Peripla_BP_I"/>
</dbReference>
<keyword evidence="2" id="KW-0805">Transcription regulation</keyword>
<dbReference type="PROSITE" id="PS00356">
    <property type="entry name" value="HTH_LACI_1"/>
    <property type="match status" value="1"/>
</dbReference>
<dbReference type="OrthoDB" id="369222at2"/>
<name>A0A4R2KSW7_9FIRM</name>
<keyword evidence="3" id="KW-0238">DNA-binding</keyword>
<dbReference type="EMBL" id="SLWV01000006">
    <property type="protein sequence ID" value="TCO77471.1"/>
    <property type="molecule type" value="Genomic_DNA"/>
</dbReference>
<feature type="domain" description="HTH lacI-type" evidence="5">
    <location>
        <begin position="3"/>
        <end position="58"/>
    </location>
</feature>